<dbReference type="PANTHER" id="PTHR43479:SF11">
    <property type="entry name" value="ACREF_ENVCD OPERON REPRESSOR-RELATED"/>
    <property type="match status" value="1"/>
</dbReference>
<feature type="domain" description="HTH tetR-type" evidence="3">
    <location>
        <begin position="15"/>
        <end position="75"/>
    </location>
</feature>
<dbReference type="PROSITE" id="PS50977">
    <property type="entry name" value="HTH_TETR_2"/>
    <property type="match status" value="1"/>
</dbReference>
<dbReference type="RefSeq" id="WP_283832381.1">
    <property type="nucleotide sequence ID" value="NZ_JASJEU010000019.1"/>
</dbReference>
<proteinExistence type="predicted"/>
<sequence>MNNETRRAKEDARAARSKALIKEALLAVTRERPFAEVTVTALCAQAGVGRQTFYRHYKNTSDVLDEALDEALEKMRSVIEQVDAAPLGGCRNCSATFCSFVRENERYRSLFMDDALAARIVEKLVPSTCGDYRRKLTGACTLTDEQLEGVVFFQLAGCLASAKRAASLDLERWERIQNAIDHYVKGGIESLG</sequence>
<comment type="caution">
    <text evidence="4">The sequence shown here is derived from an EMBL/GenBank/DDBJ whole genome shotgun (WGS) entry which is preliminary data.</text>
</comment>
<dbReference type="EMBL" id="JASJEU010000019">
    <property type="protein sequence ID" value="MDJ1651038.1"/>
    <property type="molecule type" value="Genomic_DNA"/>
</dbReference>
<dbReference type="SUPFAM" id="SSF46689">
    <property type="entry name" value="Homeodomain-like"/>
    <property type="match status" value="1"/>
</dbReference>
<evidence type="ECO:0000256" key="2">
    <source>
        <dbReference type="PROSITE-ProRule" id="PRU00335"/>
    </source>
</evidence>
<evidence type="ECO:0000259" key="3">
    <source>
        <dbReference type="PROSITE" id="PS50977"/>
    </source>
</evidence>
<protein>
    <submittedName>
        <fullName evidence="4">TetR/AcrR family transcriptional regulator</fullName>
    </submittedName>
</protein>
<name>A0ABT7DND0_9ACTN</name>
<dbReference type="Proteomes" id="UP001232750">
    <property type="component" value="Unassembled WGS sequence"/>
</dbReference>
<feature type="DNA-binding region" description="H-T-H motif" evidence="2">
    <location>
        <begin position="38"/>
        <end position="57"/>
    </location>
</feature>
<evidence type="ECO:0000313" key="5">
    <source>
        <dbReference type="Proteomes" id="UP001232750"/>
    </source>
</evidence>
<keyword evidence="5" id="KW-1185">Reference proteome</keyword>
<gene>
    <name evidence="4" type="ORF">QNJ86_09525</name>
</gene>
<organism evidence="4 5">
    <name type="scientific">Gordonibacter faecis</name>
    <dbReference type="NCBI Taxonomy" id="3047475"/>
    <lineage>
        <taxon>Bacteria</taxon>
        <taxon>Bacillati</taxon>
        <taxon>Actinomycetota</taxon>
        <taxon>Coriobacteriia</taxon>
        <taxon>Eggerthellales</taxon>
        <taxon>Eggerthellaceae</taxon>
        <taxon>Gordonibacter</taxon>
    </lineage>
</organism>
<dbReference type="PANTHER" id="PTHR43479">
    <property type="entry name" value="ACREF/ENVCD OPERON REPRESSOR-RELATED"/>
    <property type="match status" value="1"/>
</dbReference>
<dbReference type="Gene3D" id="1.10.357.10">
    <property type="entry name" value="Tetracycline Repressor, domain 2"/>
    <property type="match status" value="1"/>
</dbReference>
<accession>A0ABT7DND0</accession>
<dbReference type="InterPro" id="IPR009057">
    <property type="entry name" value="Homeodomain-like_sf"/>
</dbReference>
<keyword evidence="1 2" id="KW-0238">DNA-binding</keyword>
<reference evidence="4 5" key="1">
    <citation type="submission" date="2023-05" db="EMBL/GenBank/DDBJ databases">
        <title>Gordonibacter KGMB12511T sp. nov., isolated from faeces of healthy Korean.</title>
        <authorList>
            <person name="Kim H.S."/>
            <person name="Kim J.-S."/>
            <person name="Suh M.K."/>
            <person name="Eom M.K."/>
            <person name="Do H.E."/>
            <person name="Lee J.-S."/>
        </authorList>
    </citation>
    <scope>NUCLEOTIDE SEQUENCE [LARGE SCALE GENOMIC DNA]</scope>
    <source>
        <strain evidence="4 5">KGMB12511</strain>
    </source>
</reference>
<dbReference type="InterPro" id="IPR001647">
    <property type="entry name" value="HTH_TetR"/>
</dbReference>
<evidence type="ECO:0000313" key="4">
    <source>
        <dbReference type="EMBL" id="MDJ1651038.1"/>
    </source>
</evidence>
<dbReference type="Pfam" id="PF00440">
    <property type="entry name" value="TetR_N"/>
    <property type="match status" value="1"/>
</dbReference>
<dbReference type="InterPro" id="IPR050624">
    <property type="entry name" value="HTH-type_Tx_Regulator"/>
</dbReference>
<evidence type="ECO:0000256" key="1">
    <source>
        <dbReference type="ARBA" id="ARBA00023125"/>
    </source>
</evidence>